<name>A0A0G4HEI5_9ALVE</name>
<feature type="compositionally biased region" description="Basic and acidic residues" evidence="1">
    <location>
        <begin position="488"/>
        <end position="497"/>
    </location>
</feature>
<feature type="compositionally biased region" description="Polar residues" evidence="1">
    <location>
        <begin position="241"/>
        <end position="251"/>
    </location>
</feature>
<sequence length="508" mass="58114">MVSAVLLSVLFLASYPPSVKHRELCCQKHSVCLLEKRPSASSRPRWEISEWETSEWMRRTEPGKALLLEVVHRAAAHFVDRSSAEGDGKMREGDGTDEKRETAAKELLARLNASNISFVDDLIKAGDAELWEGCNVDIHDLWSSPQMSMSLQGPESFVSRALIRALNVSVTSCFEEVSDEKEGEGVENLMERWSRALVKVLSQPEYRWRHLTFRHRMLNRRKQRQRDERGVKGDGYGMIPRNSNLTSPTSFQEKDREAQTRGSRGQRNEAWRNIPLSFADKPADFRRRFFSERERQQRLSQTPTDVPKRFETSFSKPETRAQSEDRRVEMKLKPRANEPVEVLFERVGRRALMSQRQMAPYLDRLKACDIHDTKTLFQQGRTAQDMDGVMQFLHTLGVPSDFAWVLVTDYLGLPLGTRLDFPRSRGGRRTRGGSAVTATVALPKEQETRIVDVTEEALNFERQLKGASKSSKSAGAESSESDTEAASESEREKRQQEGQKGTQWYEVW</sequence>
<evidence type="ECO:0000256" key="2">
    <source>
        <dbReference type="SAM" id="SignalP"/>
    </source>
</evidence>
<protein>
    <submittedName>
        <fullName evidence="3">Uncharacterized protein</fullName>
    </submittedName>
</protein>
<dbReference type="EMBL" id="CDMZ01002424">
    <property type="protein sequence ID" value="CEM42312.1"/>
    <property type="molecule type" value="Genomic_DNA"/>
</dbReference>
<evidence type="ECO:0000313" key="3">
    <source>
        <dbReference type="EMBL" id="CEM42312.1"/>
    </source>
</evidence>
<gene>
    <name evidence="3" type="ORF">Cvel_26642</name>
</gene>
<dbReference type="AlphaFoldDB" id="A0A0G4HEI5"/>
<proteinExistence type="predicted"/>
<reference evidence="3" key="1">
    <citation type="submission" date="2014-11" db="EMBL/GenBank/DDBJ databases">
        <authorList>
            <person name="Otto D Thomas"/>
            <person name="Naeem Raeece"/>
        </authorList>
    </citation>
    <scope>NUCLEOTIDE SEQUENCE</scope>
</reference>
<feature type="region of interest" description="Disordered" evidence="1">
    <location>
        <begin position="220"/>
        <end position="269"/>
    </location>
</feature>
<feature type="compositionally biased region" description="Low complexity" evidence="1">
    <location>
        <begin position="465"/>
        <end position="478"/>
    </location>
</feature>
<evidence type="ECO:0000256" key="1">
    <source>
        <dbReference type="SAM" id="MobiDB-lite"/>
    </source>
</evidence>
<feature type="region of interest" description="Disordered" evidence="1">
    <location>
        <begin position="292"/>
        <end position="327"/>
    </location>
</feature>
<dbReference type="VEuPathDB" id="CryptoDB:Cvel_26642"/>
<accession>A0A0G4HEI5</accession>
<feature type="compositionally biased region" description="Basic and acidic residues" evidence="1">
    <location>
        <begin position="306"/>
        <end position="327"/>
    </location>
</feature>
<keyword evidence="2" id="KW-0732">Signal</keyword>
<feature type="region of interest" description="Disordered" evidence="1">
    <location>
        <begin position="462"/>
        <end position="508"/>
    </location>
</feature>
<feature type="signal peptide" evidence="2">
    <location>
        <begin position="1"/>
        <end position="21"/>
    </location>
</feature>
<organism evidence="3">
    <name type="scientific">Chromera velia CCMP2878</name>
    <dbReference type="NCBI Taxonomy" id="1169474"/>
    <lineage>
        <taxon>Eukaryota</taxon>
        <taxon>Sar</taxon>
        <taxon>Alveolata</taxon>
        <taxon>Colpodellida</taxon>
        <taxon>Chromeraceae</taxon>
        <taxon>Chromera</taxon>
    </lineage>
</organism>
<feature type="chain" id="PRO_5005191305" evidence="2">
    <location>
        <begin position="22"/>
        <end position="508"/>
    </location>
</feature>